<dbReference type="InterPro" id="IPR036388">
    <property type="entry name" value="WH-like_DNA-bd_sf"/>
</dbReference>
<gene>
    <name evidence="6" type="ORF">A33O_15431</name>
</gene>
<dbReference type="RefSeq" id="WP_007009426.1">
    <property type="nucleotide sequence ID" value="NZ_AJXZ01000038.1"/>
</dbReference>
<protein>
    <submittedName>
        <fullName evidence="6">HxlR family transcriptional regulator</fullName>
    </submittedName>
</protein>
<organism evidence="6 7">
    <name type="scientific">Nitratireductor aquibiodomus RA22</name>
    <dbReference type="NCBI Taxonomy" id="1189611"/>
    <lineage>
        <taxon>Bacteria</taxon>
        <taxon>Pseudomonadati</taxon>
        <taxon>Pseudomonadota</taxon>
        <taxon>Alphaproteobacteria</taxon>
        <taxon>Hyphomicrobiales</taxon>
        <taxon>Phyllobacteriaceae</taxon>
        <taxon>Nitratireductor</taxon>
    </lineage>
</organism>
<dbReference type="PANTHER" id="PTHR33204">
    <property type="entry name" value="TRANSCRIPTIONAL REGULATOR, MARR FAMILY"/>
    <property type="match status" value="1"/>
</dbReference>
<keyword evidence="3" id="KW-0804">Transcription</keyword>
<dbReference type="Pfam" id="PF01638">
    <property type="entry name" value="HxlR"/>
    <property type="match status" value="1"/>
</dbReference>
<evidence type="ECO:0000259" key="5">
    <source>
        <dbReference type="PROSITE" id="PS51118"/>
    </source>
</evidence>
<feature type="domain" description="HTH hxlR-type" evidence="5">
    <location>
        <begin position="23"/>
        <end position="115"/>
    </location>
</feature>
<dbReference type="SUPFAM" id="SSF46785">
    <property type="entry name" value="Winged helix' DNA-binding domain"/>
    <property type="match status" value="1"/>
</dbReference>
<comment type="caution">
    <text evidence="6">The sequence shown here is derived from an EMBL/GenBank/DDBJ whole genome shotgun (WGS) entry which is preliminary data.</text>
</comment>
<dbReference type="Gene3D" id="1.10.10.10">
    <property type="entry name" value="Winged helix-like DNA-binding domain superfamily/Winged helix DNA-binding domain"/>
    <property type="match status" value="1"/>
</dbReference>
<evidence type="ECO:0000256" key="1">
    <source>
        <dbReference type="ARBA" id="ARBA00023015"/>
    </source>
</evidence>
<name>I5BVH5_9HYPH</name>
<dbReference type="AlphaFoldDB" id="I5BVH5"/>
<dbReference type="GO" id="GO:0003677">
    <property type="term" value="F:DNA binding"/>
    <property type="evidence" value="ECO:0007669"/>
    <property type="project" value="UniProtKB-KW"/>
</dbReference>
<keyword evidence="2" id="KW-0238">DNA-binding</keyword>
<reference evidence="6 7" key="1">
    <citation type="journal article" date="2012" name="J. Bacteriol.">
        <title>Genome Sequence of Nitratireductor aquibiodomus Strain RA22.</title>
        <authorList>
            <person name="Singh A."/>
            <person name="Jangir P.K."/>
            <person name="Kumari C."/>
            <person name="Sharma R."/>
        </authorList>
    </citation>
    <scope>NUCLEOTIDE SEQUENCE [LARGE SCALE GENOMIC DNA]</scope>
    <source>
        <strain evidence="6 7">RA22</strain>
    </source>
</reference>
<dbReference type="InterPro" id="IPR002577">
    <property type="entry name" value="HTH_HxlR"/>
</dbReference>
<dbReference type="PROSITE" id="PS51118">
    <property type="entry name" value="HTH_HXLR"/>
    <property type="match status" value="1"/>
</dbReference>
<feature type="region of interest" description="Disordered" evidence="4">
    <location>
        <begin position="1"/>
        <end position="21"/>
    </location>
</feature>
<sequence>MQQKCRTSIPKPGQPVRGSRSGAPVMALFDLLGRRWAMGVLWSLAEGGPTTFRGLQERCETISPAALNQRLKELQEALLVHRVPEGYGVTPLGRAVYDKLVPLGALAKEWGAALEDRESGETER</sequence>
<evidence type="ECO:0000256" key="3">
    <source>
        <dbReference type="ARBA" id="ARBA00023163"/>
    </source>
</evidence>
<proteinExistence type="predicted"/>
<dbReference type="OrthoDB" id="8904061at2"/>
<evidence type="ECO:0000313" key="7">
    <source>
        <dbReference type="Proteomes" id="UP000004622"/>
    </source>
</evidence>
<accession>I5BVH5</accession>
<dbReference type="PATRIC" id="fig|1189611.3.peg.3119"/>
<evidence type="ECO:0000256" key="4">
    <source>
        <dbReference type="SAM" id="MobiDB-lite"/>
    </source>
</evidence>
<keyword evidence="1" id="KW-0805">Transcription regulation</keyword>
<dbReference type="EMBL" id="AJXZ01000038">
    <property type="protein sequence ID" value="EIM73577.1"/>
    <property type="molecule type" value="Genomic_DNA"/>
</dbReference>
<evidence type="ECO:0000313" key="6">
    <source>
        <dbReference type="EMBL" id="EIM73577.1"/>
    </source>
</evidence>
<dbReference type="InterPro" id="IPR036390">
    <property type="entry name" value="WH_DNA-bd_sf"/>
</dbReference>
<dbReference type="Proteomes" id="UP000004622">
    <property type="component" value="Unassembled WGS sequence"/>
</dbReference>
<evidence type="ECO:0000256" key="2">
    <source>
        <dbReference type="ARBA" id="ARBA00023125"/>
    </source>
</evidence>
<dbReference type="PANTHER" id="PTHR33204:SF37">
    <property type="entry name" value="HTH-TYPE TRANSCRIPTIONAL REGULATOR YODB"/>
    <property type="match status" value="1"/>
</dbReference>